<evidence type="ECO:0000313" key="2">
    <source>
        <dbReference type="EMBL" id="MBB4098373.1"/>
    </source>
</evidence>
<dbReference type="InterPro" id="IPR041157">
    <property type="entry name" value="PUD1/2"/>
</dbReference>
<proteinExistence type="predicted"/>
<reference evidence="2 3" key="1">
    <citation type="submission" date="2020-08" db="EMBL/GenBank/DDBJ databases">
        <title>Genomic Encyclopedia of Type Strains, Phase IV (KMG-IV): sequencing the most valuable type-strain genomes for metagenomic binning, comparative biology and taxonomic classification.</title>
        <authorList>
            <person name="Goeker M."/>
        </authorList>
    </citation>
    <scope>NUCLEOTIDE SEQUENCE [LARGE SCALE GENOMIC DNA]</scope>
    <source>
        <strain evidence="2 3">DSM 101806</strain>
    </source>
</reference>
<dbReference type="Pfam" id="PF18457">
    <property type="entry name" value="PUD1_2"/>
    <property type="match status" value="1"/>
</dbReference>
<evidence type="ECO:0000313" key="3">
    <source>
        <dbReference type="Proteomes" id="UP000557392"/>
    </source>
</evidence>
<dbReference type="PANTHER" id="PTHR31557:SF0">
    <property type="entry name" value="5C820-RELATED"/>
    <property type="match status" value="1"/>
</dbReference>
<evidence type="ECO:0000259" key="1">
    <source>
        <dbReference type="Pfam" id="PF18457"/>
    </source>
</evidence>
<comment type="caution">
    <text evidence="2">The sequence shown here is derived from an EMBL/GenBank/DDBJ whole genome shotgun (WGS) entry which is preliminary data.</text>
</comment>
<protein>
    <recommendedName>
        <fullName evidence="1">Up-regulated in Daf-2 domain-containing protein</fullName>
    </recommendedName>
</protein>
<sequence>MTTENTASAVITNNSSKTFVSIGLSHKYSDVYSSKAGWENLAPGQTTSPALAVEYNTGFGTTGEDWWFLLAVDSQGNVWNTDPSNARWLWDKVDWGIANFGEVIAEGLDATGPETLGAGDVAGVLMEVLTAATNDTSVEGYKEFLLRDEDAGNTVTITLTDTNIHFSAPSGTADTPLALAQAAPKPANA</sequence>
<dbReference type="AlphaFoldDB" id="A0A7W6JRR6"/>
<dbReference type="Proteomes" id="UP000557392">
    <property type="component" value="Unassembled WGS sequence"/>
</dbReference>
<organism evidence="2 3">
    <name type="scientific">Sphingomonas kyeonggiensis</name>
    <dbReference type="NCBI Taxonomy" id="1268553"/>
    <lineage>
        <taxon>Bacteria</taxon>
        <taxon>Pseudomonadati</taxon>
        <taxon>Pseudomonadota</taxon>
        <taxon>Alphaproteobacteria</taxon>
        <taxon>Sphingomonadales</taxon>
        <taxon>Sphingomonadaceae</taxon>
        <taxon>Sphingomonas</taxon>
    </lineage>
</organism>
<gene>
    <name evidence="2" type="ORF">GGR46_001937</name>
</gene>
<dbReference type="PANTHER" id="PTHR31557">
    <property type="entry name" value="5C820-RELATED-RELATED"/>
    <property type="match status" value="1"/>
</dbReference>
<feature type="domain" description="Up-regulated in Daf-2" evidence="1">
    <location>
        <begin position="3"/>
        <end position="176"/>
    </location>
</feature>
<keyword evidence="3" id="KW-1185">Reference proteome</keyword>
<dbReference type="EMBL" id="JACIEH010000002">
    <property type="protein sequence ID" value="MBB4098373.1"/>
    <property type="molecule type" value="Genomic_DNA"/>
</dbReference>
<name>A0A7W6JRR6_9SPHN</name>
<dbReference type="RefSeq" id="WP_183997119.1">
    <property type="nucleotide sequence ID" value="NZ_JACIEH010000002.1"/>
</dbReference>
<dbReference type="Gene3D" id="2.60.40.3820">
    <property type="match status" value="2"/>
</dbReference>
<accession>A0A7W6JRR6</accession>